<feature type="compositionally biased region" description="Polar residues" evidence="1">
    <location>
        <begin position="38"/>
        <end position="49"/>
    </location>
</feature>
<evidence type="ECO:0000313" key="2">
    <source>
        <dbReference type="EMBL" id="CQR51001.1"/>
    </source>
</evidence>
<evidence type="ECO:0000256" key="1">
    <source>
        <dbReference type="SAM" id="MobiDB-lite"/>
    </source>
</evidence>
<dbReference type="Proteomes" id="UP000198902">
    <property type="component" value="Unassembled WGS sequence"/>
</dbReference>
<reference evidence="3" key="1">
    <citation type="submission" date="2015-03" db="EMBL/GenBank/DDBJ databases">
        <authorList>
            <person name="Urmite Genomes"/>
        </authorList>
    </citation>
    <scope>NUCLEOTIDE SEQUENCE [LARGE SCALE GENOMIC DNA]</scope>
    <source>
        <strain evidence="3">Arc-Hr</strain>
    </source>
</reference>
<sequence>MAAGTQSNSESASEPDRPDSPEISVCKGGPGKSVFMESGNSDGWISSDVTIDVTR</sequence>
<feature type="region of interest" description="Disordered" evidence="1">
    <location>
        <begin position="1"/>
        <end position="55"/>
    </location>
</feature>
<name>A0A0D6JSW8_9EURY</name>
<dbReference type="OrthoDB" id="204433at2157"/>
<protein>
    <submittedName>
        <fullName evidence="2">Uncharacterized protein</fullName>
    </submittedName>
</protein>
<dbReference type="EMBL" id="CSTE01000002">
    <property type="protein sequence ID" value="CQR51001.1"/>
    <property type="molecule type" value="Genomic_DNA"/>
</dbReference>
<gene>
    <name evidence="2" type="ORF">BN996_02487</name>
</gene>
<dbReference type="RefSeq" id="WP_004970437.1">
    <property type="nucleotide sequence ID" value="NZ_CABLRR010000002.1"/>
</dbReference>
<accession>A0A0D6JSW8</accession>
<dbReference type="AlphaFoldDB" id="A0A0D6JSW8"/>
<organism evidence="2 3">
    <name type="scientific">Haloferax massiliensis</name>
    <dbReference type="NCBI Taxonomy" id="1476858"/>
    <lineage>
        <taxon>Archaea</taxon>
        <taxon>Methanobacteriati</taxon>
        <taxon>Methanobacteriota</taxon>
        <taxon>Stenosarchaea group</taxon>
        <taxon>Halobacteria</taxon>
        <taxon>Halobacteriales</taxon>
        <taxon>Haloferacaceae</taxon>
        <taxon>Haloferax</taxon>
    </lineage>
</organism>
<evidence type="ECO:0000313" key="3">
    <source>
        <dbReference type="Proteomes" id="UP000198902"/>
    </source>
</evidence>
<proteinExistence type="predicted"/>
<feature type="compositionally biased region" description="Polar residues" evidence="1">
    <location>
        <begin position="1"/>
        <end position="12"/>
    </location>
</feature>
<keyword evidence="3" id="KW-1185">Reference proteome</keyword>